<sequence length="344" mass="38969">MYDASTDLEDHLSVFLTHMRLKTAADEICSKTFPIFLKGKAQLWFQGLAPRSIRSFPELARQFVAQFVCSKAYSKNVTHLMAIRQRPDELLRNFMTHFNAESLQVRDKDEKVVMAAFMNGLRVEELFYKLAEKPHGNLEELLTRVHAAANAEEAGRLKRESDRELGDRKGRENSPENKDGPAKKNVFDRLSREKTPAPPPLPEKGYTPLIRPRTQILAVMEAEGLGGQPPKMGTPRNKKIQDRYCTFHRDIGHDPKGCWALRKEIEDLVQRGFLGRFVRQCHPGQEPGRTYRGDRGEGRHRDCPEQRDALRGHSPDQDTQNLAGVINIIAGSPTGGDSHAARKN</sequence>
<dbReference type="Proteomes" id="UP001652660">
    <property type="component" value="Chromosome 6c"/>
</dbReference>
<feature type="compositionally biased region" description="Basic and acidic residues" evidence="1">
    <location>
        <begin position="153"/>
        <end position="195"/>
    </location>
</feature>
<accession>A0A6P6SPP9</accession>
<feature type="compositionally biased region" description="Basic and acidic residues" evidence="1">
    <location>
        <begin position="289"/>
        <end position="316"/>
    </location>
</feature>
<dbReference type="GeneID" id="113693477"/>
<dbReference type="PANTHER" id="PTHR33223:SF10">
    <property type="entry name" value="AMINOTRANSFERASE-LIKE PLANT MOBILE DOMAIN-CONTAINING PROTEIN"/>
    <property type="match status" value="1"/>
</dbReference>
<reference evidence="4" key="2">
    <citation type="submission" date="2025-08" db="UniProtKB">
        <authorList>
            <consortium name="RefSeq"/>
        </authorList>
    </citation>
    <scope>IDENTIFICATION</scope>
    <source>
        <tissue evidence="4">Leaves</tissue>
    </source>
</reference>
<reference evidence="3" key="1">
    <citation type="journal article" date="2025" name="Foods">
        <title>Unveiling the Microbial Signatures of Arabica Coffee Cherries: Insights into Ripeness Specific Diversity, Functional Traits, and Implications for Quality and Safety.</title>
        <authorList>
            <consortium name="RefSeq"/>
            <person name="Tenea G.N."/>
            <person name="Cifuentes V."/>
            <person name="Reyes P."/>
            <person name="Cevallos-Vallejos M."/>
        </authorList>
    </citation>
    <scope>NUCLEOTIDE SEQUENCE [LARGE SCALE GENOMIC DNA]</scope>
</reference>
<dbReference type="Pfam" id="PF03732">
    <property type="entry name" value="Retrotrans_gag"/>
    <property type="match status" value="1"/>
</dbReference>
<dbReference type="OrthoDB" id="1432783at2759"/>
<dbReference type="RefSeq" id="XP_027067810.2">
    <property type="nucleotide sequence ID" value="XM_027212009.2"/>
</dbReference>
<evidence type="ECO:0000313" key="4">
    <source>
        <dbReference type="RefSeq" id="XP_027067810.2"/>
    </source>
</evidence>
<gene>
    <name evidence="4" type="primary">LOC113693477</name>
</gene>
<protein>
    <recommendedName>
        <fullName evidence="2">Retrotransposon gag domain-containing protein</fullName>
    </recommendedName>
</protein>
<proteinExistence type="predicted"/>
<name>A0A6P6SPP9_COFAR</name>
<evidence type="ECO:0000259" key="2">
    <source>
        <dbReference type="Pfam" id="PF03732"/>
    </source>
</evidence>
<feature type="region of interest" description="Disordered" evidence="1">
    <location>
        <begin position="152"/>
        <end position="209"/>
    </location>
</feature>
<dbReference type="AlphaFoldDB" id="A0A6P6SPP9"/>
<evidence type="ECO:0000256" key="1">
    <source>
        <dbReference type="SAM" id="MobiDB-lite"/>
    </source>
</evidence>
<feature type="domain" description="Retrotransposon gag" evidence="2">
    <location>
        <begin position="32"/>
        <end position="122"/>
    </location>
</feature>
<organism evidence="3 4">
    <name type="scientific">Coffea arabica</name>
    <name type="common">Arabian coffee</name>
    <dbReference type="NCBI Taxonomy" id="13443"/>
    <lineage>
        <taxon>Eukaryota</taxon>
        <taxon>Viridiplantae</taxon>
        <taxon>Streptophyta</taxon>
        <taxon>Embryophyta</taxon>
        <taxon>Tracheophyta</taxon>
        <taxon>Spermatophyta</taxon>
        <taxon>Magnoliopsida</taxon>
        <taxon>eudicotyledons</taxon>
        <taxon>Gunneridae</taxon>
        <taxon>Pentapetalae</taxon>
        <taxon>asterids</taxon>
        <taxon>lamiids</taxon>
        <taxon>Gentianales</taxon>
        <taxon>Rubiaceae</taxon>
        <taxon>Ixoroideae</taxon>
        <taxon>Gardenieae complex</taxon>
        <taxon>Bertiereae - Coffeeae clade</taxon>
        <taxon>Coffeeae</taxon>
        <taxon>Coffea</taxon>
    </lineage>
</organism>
<dbReference type="PANTHER" id="PTHR33223">
    <property type="entry name" value="CCHC-TYPE DOMAIN-CONTAINING PROTEIN"/>
    <property type="match status" value="1"/>
</dbReference>
<evidence type="ECO:0000313" key="3">
    <source>
        <dbReference type="Proteomes" id="UP001652660"/>
    </source>
</evidence>
<dbReference type="InterPro" id="IPR005162">
    <property type="entry name" value="Retrotrans_gag_dom"/>
</dbReference>
<feature type="region of interest" description="Disordered" evidence="1">
    <location>
        <begin position="284"/>
        <end position="319"/>
    </location>
</feature>
<keyword evidence="3" id="KW-1185">Reference proteome</keyword>